<dbReference type="PANTHER" id="PTHR13068:SF166">
    <property type="entry name" value="TRANSCRIPTION TERMINATION FACTOR MTERF15, MITOCHONDRIAL-LIKE"/>
    <property type="match status" value="1"/>
</dbReference>
<dbReference type="InterPro" id="IPR003690">
    <property type="entry name" value="MTERF"/>
</dbReference>
<organism evidence="4 5">
    <name type="scientific">Castilleja foliolosa</name>
    <dbReference type="NCBI Taxonomy" id="1961234"/>
    <lineage>
        <taxon>Eukaryota</taxon>
        <taxon>Viridiplantae</taxon>
        <taxon>Streptophyta</taxon>
        <taxon>Embryophyta</taxon>
        <taxon>Tracheophyta</taxon>
        <taxon>Spermatophyta</taxon>
        <taxon>Magnoliopsida</taxon>
        <taxon>eudicotyledons</taxon>
        <taxon>Gunneridae</taxon>
        <taxon>Pentapetalae</taxon>
        <taxon>asterids</taxon>
        <taxon>lamiids</taxon>
        <taxon>Lamiales</taxon>
        <taxon>Orobanchaceae</taxon>
        <taxon>Pedicularideae</taxon>
        <taxon>Castillejinae</taxon>
        <taxon>Castilleja</taxon>
    </lineage>
</organism>
<evidence type="ECO:0000256" key="1">
    <source>
        <dbReference type="ARBA" id="ARBA00007692"/>
    </source>
</evidence>
<evidence type="ECO:0000313" key="5">
    <source>
        <dbReference type="Proteomes" id="UP001632038"/>
    </source>
</evidence>
<keyword evidence="2" id="KW-0806">Transcription termination</keyword>
<name>A0ABD3C8L6_9LAMI</name>
<protein>
    <submittedName>
        <fullName evidence="4">Uncharacterized protein</fullName>
    </submittedName>
</protein>
<dbReference type="Gene3D" id="1.25.70.10">
    <property type="entry name" value="Transcription termination factor 3, mitochondrial"/>
    <property type="match status" value="2"/>
</dbReference>
<reference evidence="5" key="1">
    <citation type="journal article" date="2024" name="IScience">
        <title>Strigolactones Initiate the Formation of Haustorium-like Structures in Castilleja.</title>
        <authorList>
            <person name="Buerger M."/>
            <person name="Peterson D."/>
            <person name="Chory J."/>
        </authorList>
    </citation>
    <scope>NUCLEOTIDE SEQUENCE [LARGE SCALE GENOMIC DNA]</scope>
</reference>
<keyword evidence="2" id="KW-0804">Transcription</keyword>
<dbReference type="Pfam" id="PF02536">
    <property type="entry name" value="mTERF"/>
    <property type="match status" value="2"/>
</dbReference>
<sequence>MLNSIRSVAQIFSPPRSPCFILINTFSSETANQSNFTSDYLINKLGFSPETAASASKNLKFKSPEKPDSVIAFLNNNGFAQDQIVTMVRKYPNIISFNPQKTLMPKIEYFRSSGLSQPDVIDLFVSTPQVFGISLTKQIAPKFDYLKALFDSKGASFNKFTRLPHIFRSDFESRIIPNVEILRKEGVRYSKILDLLQNQPRVFMVDTDKFREVVMEVERLGFNPSDFKFVIALHALRSLTKTSWENKMGVYMKWGWSADDCIAAFNKQPHIMMKSEDHIMKVMGFLVNEMDFCSSLVSRSPYVLTYSFENRVRPWCRVYKFLWEKGLKKKRSGRLPSFGYSEENFVRDYVTRYEKEAPELVKMYRNEFNI</sequence>
<accession>A0ABD3C8L6</accession>
<keyword evidence="3" id="KW-0809">Transit peptide</keyword>
<dbReference type="AlphaFoldDB" id="A0ABD3C8L6"/>
<comment type="similarity">
    <text evidence="1">Belongs to the mTERF family.</text>
</comment>
<keyword evidence="5" id="KW-1185">Reference proteome</keyword>
<dbReference type="GO" id="GO:0006353">
    <property type="term" value="P:DNA-templated transcription termination"/>
    <property type="evidence" value="ECO:0007669"/>
    <property type="project" value="UniProtKB-KW"/>
</dbReference>
<dbReference type="SMART" id="SM00733">
    <property type="entry name" value="Mterf"/>
    <property type="match status" value="6"/>
</dbReference>
<evidence type="ECO:0000313" key="4">
    <source>
        <dbReference type="EMBL" id="KAL3626121.1"/>
    </source>
</evidence>
<dbReference type="Proteomes" id="UP001632038">
    <property type="component" value="Unassembled WGS sequence"/>
</dbReference>
<evidence type="ECO:0000256" key="3">
    <source>
        <dbReference type="ARBA" id="ARBA00022946"/>
    </source>
</evidence>
<keyword evidence="2" id="KW-0805">Transcription regulation</keyword>
<dbReference type="InterPro" id="IPR038538">
    <property type="entry name" value="MTERF_sf"/>
</dbReference>
<dbReference type="EMBL" id="JAVIJP010000047">
    <property type="protein sequence ID" value="KAL3626121.1"/>
    <property type="molecule type" value="Genomic_DNA"/>
</dbReference>
<dbReference type="FunFam" id="1.25.70.10:FF:000001">
    <property type="entry name" value="Mitochondrial transcription termination factor-like"/>
    <property type="match status" value="1"/>
</dbReference>
<evidence type="ECO:0000256" key="2">
    <source>
        <dbReference type="ARBA" id="ARBA00022472"/>
    </source>
</evidence>
<proteinExistence type="inferred from homology"/>
<gene>
    <name evidence="4" type="ORF">CASFOL_029670</name>
</gene>
<comment type="caution">
    <text evidence="4">The sequence shown here is derived from an EMBL/GenBank/DDBJ whole genome shotgun (WGS) entry which is preliminary data.</text>
</comment>
<dbReference type="PANTHER" id="PTHR13068">
    <property type="entry name" value="CGI-12 PROTEIN-RELATED"/>
    <property type="match status" value="1"/>
</dbReference>